<comment type="caution">
    <text evidence="1">The sequence shown here is derived from an EMBL/GenBank/DDBJ whole genome shotgun (WGS) entry which is preliminary data.</text>
</comment>
<gene>
    <name evidence="1" type="ORF">L6452_06505</name>
</gene>
<proteinExistence type="predicted"/>
<evidence type="ECO:0000313" key="1">
    <source>
        <dbReference type="EMBL" id="KAI3758932.1"/>
    </source>
</evidence>
<keyword evidence="2" id="KW-1185">Reference proteome</keyword>
<organism evidence="1 2">
    <name type="scientific">Arctium lappa</name>
    <name type="common">Greater burdock</name>
    <name type="synonym">Lappa major</name>
    <dbReference type="NCBI Taxonomy" id="4217"/>
    <lineage>
        <taxon>Eukaryota</taxon>
        <taxon>Viridiplantae</taxon>
        <taxon>Streptophyta</taxon>
        <taxon>Embryophyta</taxon>
        <taxon>Tracheophyta</taxon>
        <taxon>Spermatophyta</taxon>
        <taxon>Magnoliopsida</taxon>
        <taxon>eudicotyledons</taxon>
        <taxon>Gunneridae</taxon>
        <taxon>Pentapetalae</taxon>
        <taxon>asterids</taxon>
        <taxon>campanulids</taxon>
        <taxon>Asterales</taxon>
        <taxon>Asteraceae</taxon>
        <taxon>Carduoideae</taxon>
        <taxon>Cardueae</taxon>
        <taxon>Arctiinae</taxon>
        <taxon>Arctium</taxon>
    </lineage>
</organism>
<protein>
    <submittedName>
        <fullName evidence="1">Uncharacterized protein</fullName>
    </submittedName>
</protein>
<reference evidence="2" key="1">
    <citation type="journal article" date="2022" name="Mol. Ecol. Resour.">
        <title>The genomes of chicory, endive, great burdock and yacon provide insights into Asteraceae palaeo-polyploidization history and plant inulin production.</title>
        <authorList>
            <person name="Fan W."/>
            <person name="Wang S."/>
            <person name="Wang H."/>
            <person name="Wang A."/>
            <person name="Jiang F."/>
            <person name="Liu H."/>
            <person name="Zhao H."/>
            <person name="Xu D."/>
            <person name="Zhang Y."/>
        </authorList>
    </citation>
    <scope>NUCLEOTIDE SEQUENCE [LARGE SCALE GENOMIC DNA]</scope>
    <source>
        <strain evidence="2">cv. Niubang</strain>
    </source>
</reference>
<accession>A0ACB9EJB0</accession>
<dbReference type="Proteomes" id="UP001055879">
    <property type="component" value="Linkage Group LG02"/>
</dbReference>
<dbReference type="EMBL" id="CM042048">
    <property type="protein sequence ID" value="KAI3758932.1"/>
    <property type="molecule type" value="Genomic_DNA"/>
</dbReference>
<name>A0ACB9EJB0_ARCLA</name>
<evidence type="ECO:0000313" key="2">
    <source>
        <dbReference type="Proteomes" id="UP001055879"/>
    </source>
</evidence>
<sequence length="94" mass="10186">MPLRSPPFNTIYFTNDYYECNQSPILSRFYDGVRADWDKEIIELLLSEVKGKDIIELIAVGREKLASVPFGGGGVAVAAAGGGGVAPSRSNHRD</sequence>
<reference evidence="1 2" key="2">
    <citation type="journal article" date="2022" name="Mol. Ecol. Resour.">
        <title>The genomes of chicory, endive, great burdock and yacon provide insights into Asteraceae paleo-polyploidization history and plant inulin production.</title>
        <authorList>
            <person name="Fan W."/>
            <person name="Wang S."/>
            <person name="Wang H."/>
            <person name="Wang A."/>
            <person name="Jiang F."/>
            <person name="Liu H."/>
            <person name="Zhao H."/>
            <person name="Xu D."/>
            <person name="Zhang Y."/>
        </authorList>
    </citation>
    <scope>NUCLEOTIDE SEQUENCE [LARGE SCALE GENOMIC DNA]</scope>
    <source>
        <strain evidence="2">cv. Niubang</strain>
    </source>
</reference>